<evidence type="ECO:0000313" key="2">
    <source>
        <dbReference type="EMBL" id="KAK6914106.1"/>
    </source>
</evidence>
<evidence type="ECO:0000256" key="1">
    <source>
        <dbReference type="ARBA" id="ARBA00005228"/>
    </source>
</evidence>
<dbReference type="InterPro" id="IPR051543">
    <property type="entry name" value="Serine_Peptidase_S9A"/>
</dbReference>
<gene>
    <name evidence="2" type="ORF">RJ641_021427</name>
</gene>
<organism evidence="2 3">
    <name type="scientific">Dillenia turbinata</name>
    <dbReference type="NCBI Taxonomy" id="194707"/>
    <lineage>
        <taxon>Eukaryota</taxon>
        <taxon>Viridiplantae</taxon>
        <taxon>Streptophyta</taxon>
        <taxon>Embryophyta</taxon>
        <taxon>Tracheophyta</taxon>
        <taxon>Spermatophyta</taxon>
        <taxon>Magnoliopsida</taxon>
        <taxon>eudicotyledons</taxon>
        <taxon>Gunneridae</taxon>
        <taxon>Pentapetalae</taxon>
        <taxon>Dilleniales</taxon>
        <taxon>Dilleniaceae</taxon>
        <taxon>Dillenia</taxon>
    </lineage>
</organism>
<keyword evidence="3" id="KW-1185">Reference proteome</keyword>
<reference evidence="2 3" key="1">
    <citation type="submission" date="2023-12" db="EMBL/GenBank/DDBJ databases">
        <title>A high-quality genome assembly for Dillenia turbinata (Dilleniales).</title>
        <authorList>
            <person name="Chanderbali A."/>
        </authorList>
    </citation>
    <scope>NUCLEOTIDE SEQUENCE [LARGE SCALE GENOMIC DNA]</scope>
    <source>
        <strain evidence="2">LSX21</strain>
        <tissue evidence="2">Leaf</tissue>
    </source>
</reference>
<dbReference type="PANTHER" id="PTHR11757">
    <property type="entry name" value="PROTEASE FAMILY S9A OLIGOPEPTIDASE"/>
    <property type="match status" value="1"/>
</dbReference>
<dbReference type="Gene3D" id="3.40.50.1820">
    <property type="entry name" value="alpha/beta hydrolase"/>
    <property type="match status" value="2"/>
</dbReference>
<dbReference type="AlphaFoldDB" id="A0AAN8ULP2"/>
<proteinExistence type="inferred from homology"/>
<dbReference type="Gene3D" id="2.130.10.120">
    <property type="entry name" value="Prolyl oligopeptidase, N-terminal domain"/>
    <property type="match status" value="1"/>
</dbReference>
<sequence length="307" mass="34466">MPDAVVDYDLSDGKWKIIQQQNMLYERTRVLYGTGSSASSTDRSLVSKNSATLNGSLKRIDGMTSQNSMLVSITMSIPMMRDETLGYSMDMVLMVNYGTKHGAYGELLDKRWRMELKSLLDRGWVVAYADVRGGGGGGKSDIMMEDGGTNIIPSEITVLVPSFLLRRKLRAPGCFIYQLLSRSISCCNFEEARHTLLHPILPLLPVDCEEFGYPWNLEDFQAIKTYSSYDNILKDVVYPAVLVSSAFNTRFGVWQAAKWVAWARAKEIDACKSNLIPGSKMEDMEFGSPEIVHGKAQELLIRDDERK</sequence>
<accession>A0AAN8ULP2</accession>
<name>A0AAN8ULP2_9MAGN</name>
<dbReference type="PANTHER" id="PTHR11757:SF19">
    <property type="entry name" value="PROLYL ENDOPEPTIDASE-LIKE"/>
    <property type="match status" value="1"/>
</dbReference>
<evidence type="ECO:0000313" key="3">
    <source>
        <dbReference type="Proteomes" id="UP001370490"/>
    </source>
</evidence>
<comment type="caution">
    <text evidence="2">The sequence shown here is derived from an EMBL/GenBank/DDBJ whole genome shotgun (WGS) entry which is preliminary data.</text>
</comment>
<comment type="similarity">
    <text evidence="1">Belongs to the peptidase S9A family.</text>
</comment>
<dbReference type="EMBL" id="JBAMMX010000026">
    <property type="protein sequence ID" value="KAK6914106.1"/>
    <property type="molecule type" value="Genomic_DNA"/>
</dbReference>
<dbReference type="Proteomes" id="UP001370490">
    <property type="component" value="Unassembled WGS sequence"/>
</dbReference>
<dbReference type="InterPro" id="IPR029058">
    <property type="entry name" value="AB_hydrolase_fold"/>
</dbReference>
<protein>
    <submittedName>
        <fullName evidence="2">Uncharacterized protein</fullName>
    </submittedName>
</protein>